<feature type="coiled-coil region" evidence="1">
    <location>
        <begin position="44"/>
        <end position="78"/>
    </location>
</feature>
<keyword evidence="2" id="KW-1133">Transmembrane helix</keyword>
<accession>A0A0S7XMX8</accession>
<name>A0A0S7XMX8_9BACT</name>
<comment type="caution">
    <text evidence="3">The sequence shown here is derived from an EMBL/GenBank/DDBJ whole genome shotgun (WGS) entry which is preliminary data.</text>
</comment>
<dbReference type="InterPro" id="IPR007060">
    <property type="entry name" value="FtsL/DivIC"/>
</dbReference>
<keyword evidence="2" id="KW-0472">Membrane</keyword>
<organism evidence="3 4">
    <name type="scientific">candidate division KD3-62 bacterium DG_56</name>
    <dbReference type="NCBI Taxonomy" id="1704032"/>
    <lineage>
        <taxon>Bacteria</taxon>
        <taxon>candidate division KD3-62</taxon>
    </lineage>
</organism>
<dbReference type="AlphaFoldDB" id="A0A0S7XMX8"/>
<evidence type="ECO:0000313" key="4">
    <source>
        <dbReference type="Proteomes" id="UP000052020"/>
    </source>
</evidence>
<proteinExistence type="predicted"/>
<keyword evidence="2" id="KW-0812">Transmembrane</keyword>
<dbReference type="Pfam" id="PF04977">
    <property type="entry name" value="DivIC"/>
    <property type="match status" value="1"/>
</dbReference>
<evidence type="ECO:0000256" key="1">
    <source>
        <dbReference type="SAM" id="Coils"/>
    </source>
</evidence>
<reference evidence="3 4" key="1">
    <citation type="journal article" date="2015" name="Microbiome">
        <title>Genomic resolution of linkages in carbon, nitrogen, and sulfur cycling among widespread estuary sediment bacteria.</title>
        <authorList>
            <person name="Baker B.J."/>
            <person name="Lazar C.S."/>
            <person name="Teske A.P."/>
            <person name="Dick G.J."/>
        </authorList>
    </citation>
    <scope>NUCLEOTIDE SEQUENCE [LARGE SCALE GENOMIC DNA]</scope>
    <source>
        <strain evidence="3">DG_56</strain>
    </source>
</reference>
<feature type="transmembrane region" description="Helical" evidence="2">
    <location>
        <begin position="13"/>
        <end position="34"/>
    </location>
</feature>
<dbReference type="Proteomes" id="UP000052020">
    <property type="component" value="Unassembled WGS sequence"/>
</dbReference>
<evidence type="ECO:0000256" key="2">
    <source>
        <dbReference type="SAM" id="Phobius"/>
    </source>
</evidence>
<protein>
    <submittedName>
        <fullName evidence="3">Uncharacterized protein</fullName>
    </submittedName>
</protein>
<sequence length="148" mass="17324">MNWMSAPHKRADVARTILIIVAAAMVGLFLGNLIGKLSRPYRQLWRQRSELRELTAEVEAKRHEQQQLLREIAKINTQEGMIVEARRFGYLRPGERMLRYVKPEHWPRTERARPPASRLSRLKEKVHCVLDKRERSKGGQVPRTPLPD</sequence>
<keyword evidence="1" id="KW-0175">Coiled coil</keyword>
<dbReference type="EMBL" id="LIZY01000062">
    <property type="protein sequence ID" value="KPJ63800.1"/>
    <property type="molecule type" value="Genomic_DNA"/>
</dbReference>
<gene>
    <name evidence="3" type="ORF">AMK68_03155</name>
</gene>
<evidence type="ECO:0000313" key="3">
    <source>
        <dbReference type="EMBL" id="KPJ63800.1"/>
    </source>
</evidence>